<feature type="domain" description="HTH tetR-type" evidence="6">
    <location>
        <begin position="20"/>
        <end position="78"/>
    </location>
</feature>
<dbReference type="InterPro" id="IPR036271">
    <property type="entry name" value="Tet_transcr_reg_TetR-rel_C_sf"/>
</dbReference>
<evidence type="ECO:0000256" key="4">
    <source>
        <dbReference type="PROSITE-ProRule" id="PRU00335"/>
    </source>
</evidence>
<evidence type="ECO:0000256" key="5">
    <source>
        <dbReference type="SAM" id="MobiDB-lite"/>
    </source>
</evidence>
<dbReference type="RefSeq" id="WP_215487029.1">
    <property type="nucleotide sequence ID" value="NZ_BAAAPJ010000005.1"/>
</dbReference>
<sequence length="225" mass="23671">MTTAPAAHATPATPRRRDATANRSALIAAAQTVLARDPHASLDTIAQAAGLSRRALYGHFADRDSLLREVIAIGAGRFNAIAEQVDDPDPRVALAQLAARLWREASAVRASANIALDDAHVADTVRALAPLRQRIRTITRAGVVAGAFRGDVPPELLAFLIEETARATLRELRLTTADADAAVVRVVLSIAGLSWTEQVALLDTHPEILAGDAPVAPGARREGAG</sequence>
<evidence type="ECO:0000259" key="6">
    <source>
        <dbReference type="PROSITE" id="PS50977"/>
    </source>
</evidence>
<name>A0ABS5XTD2_9MICO</name>
<dbReference type="Proteomes" id="UP000740605">
    <property type="component" value="Unassembled WGS sequence"/>
</dbReference>
<proteinExistence type="predicted"/>
<dbReference type="PROSITE" id="PS50977">
    <property type="entry name" value="HTH_TETR_2"/>
    <property type="match status" value="1"/>
</dbReference>
<keyword evidence="3" id="KW-0804">Transcription</keyword>
<dbReference type="InterPro" id="IPR050109">
    <property type="entry name" value="HTH-type_TetR-like_transc_reg"/>
</dbReference>
<organism evidence="7 8">
    <name type="scientific">Microbacterium flavum</name>
    <dbReference type="NCBI Taxonomy" id="415216"/>
    <lineage>
        <taxon>Bacteria</taxon>
        <taxon>Bacillati</taxon>
        <taxon>Actinomycetota</taxon>
        <taxon>Actinomycetes</taxon>
        <taxon>Micrococcales</taxon>
        <taxon>Microbacteriaceae</taxon>
        <taxon>Microbacterium</taxon>
    </lineage>
</organism>
<dbReference type="PANTHER" id="PTHR30055">
    <property type="entry name" value="HTH-TYPE TRANSCRIPTIONAL REGULATOR RUTR"/>
    <property type="match status" value="1"/>
</dbReference>
<dbReference type="InterPro" id="IPR001647">
    <property type="entry name" value="HTH_TetR"/>
</dbReference>
<feature type="compositionally biased region" description="Low complexity" evidence="5">
    <location>
        <begin position="1"/>
        <end position="13"/>
    </location>
</feature>
<feature type="DNA-binding region" description="H-T-H motif" evidence="4">
    <location>
        <begin position="41"/>
        <end position="60"/>
    </location>
</feature>
<dbReference type="Gene3D" id="1.10.357.10">
    <property type="entry name" value="Tetracycline Repressor, domain 2"/>
    <property type="match status" value="1"/>
</dbReference>
<dbReference type="Pfam" id="PF00440">
    <property type="entry name" value="TetR_N"/>
    <property type="match status" value="1"/>
</dbReference>
<accession>A0ABS5XTD2</accession>
<gene>
    <name evidence="7" type="ORF">J0P97_06840</name>
</gene>
<dbReference type="SUPFAM" id="SSF46689">
    <property type="entry name" value="Homeodomain-like"/>
    <property type="match status" value="1"/>
</dbReference>
<reference evidence="7 8" key="1">
    <citation type="submission" date="2021-03" db="EMBL/GenBank/DDBJ databases">
        <title>Microbacterium pauli sp. nov., isolated from microfiltered milk.</title>
        <authorList>
            <person name="Bellassi P."/>
            <person name="Fontana A."/>
            <person name="Callegari M.L."/>
            <person name="Lorenzo M."/>
            <person name="Cappa F."/>
        </authorList>
    </citation>
    <scope>NUCLEOTIDE SEQUENCE [LARGE SCALE GENOMIC DNA]</scope>
    <source>
        <strain evidence="7 8">DSM 18909</strain>
    </source>
</reference>
<keyword evidence="2 4" id="KW-0238">DNA-binding</keyword>
<comment type="caution">
    <text evidence="7">The sequence shown here is derived from an EMBL/GenBank/DDBJ whole genome shotgun (WGS) entry which is preliminary data.</text>
</comment>
<evidence type="ECO:0000256" key="2">
    <source>
        <dbReference type="ARBA" id="ARBA00023125"/>
    </source>
</evidence>
<dbReference type="SUPFAM" id="SSF48498">
    <property type="entry name" value="Tetracyclin repressor-like, C-terminal domain"/>
    <property type="match status" value="1"/>
</dbReference>
<dbReference type="InterPro" id="IPR009057">
    <property type="entry name" value="Homeodomain-like_sf"/>
</dbReference>
<evidence type="ECO:0000313" key="7">
    <source>
        <dbReference type="EMBL" id="MBT8797786.1"/>
    </source>
</evidence>
<keyword evidence="8" id="KW-1185">Reference proteome</keyword>
<evidence type="ECO:0000256" key="3">
    <source>
        <dbReference type="ARBA" id="ARBA00023163"/>
    </source>
</evidence>
<evidence type="ECO:0000256" key="1">
    <source>
        <dbReference type="ARBA" id="ARBA00023015"/>
    </source>
</evidence>
<evidence type="ECO:0000313" key="8">
    <source>
        <dbReference type="Proteomes" id="UP000740605"/>
    </source>
</evidence>
<keyword evidence="1" id="KW-0805">Transcription regulation</keyword>
<feature type="region of interest" description="Disordered" evidence="5">
    <location>
        <begin position="1"/>
        <end position="20"/>
    </location>
</feature>
<dbReference type="EMBL" id="JAFLHG010000005">
    <property type="protein sequence ID" value="MBT8797786.1"/>
    <property type="molecule type" value="Genomic_DNA"/>
</dbReference>
<protein>
    <submittedName>
        <fullName evidence="7">TetR family transcriptional regulator</fullName>
    </submittedName>
</protein>
<dbReference type="PANTHER" id="PTHR30055:SF234">
    <property type="entry name" value="HTH-TYPE TRANSCRIPTIONAL REGULATOR BETI"/>
    <property type="match status" value="1"/>
</dbReference>